<comment type="similarity">
    <text evidence="2">Belongs to the parvoviridae capsid protein family.</text>
</comment>
<keyword evidence="10" id="KW-0479">Metal-binding</keyword>
<feature type="domain" description="Coat protein VP1/VP2 Parvovirus" evidence="7">
    <location>
        <begin position="163"/>
        <end position="635"/>
    </location>
</feature>
<gene>
    <name evidence="8" type="primary">VP1</name>
</gene>
<evidence type="ECO:0000256" key="4">
    <source>
        <dbReference type="ARBA" id="ARBA00022561"/>
    </source>
</evidence>
<evidence type="ECO:0000256" key="2">
    <source>
        <dbReference type="ARBA" id="ARBA00005398"/>
    </source>
</evidence>
<feature type="region of interest" description="Disordered" evidence="6">
    <location>
        <begin position="70"/>
        <end position="130"/>
    </location>
</feature>
<feature type="compositionally biased region" description="Low complexity" evidence="6">
    <location>
        <begin position="143"/>
        <end position="159"/>
    </location>
</feature>
<keyword evidence="10" id="KW-0002">3D-structure</keyword>
<feature type="binding site" evidence="10">
    <location>
        <position position="473"/>
    </location>
    <ligand>
        <name>Mg(2+)</name>
        <dbReference type="ChEBI" id="CHEBI:18420"/>
        <label>2</label>
    </ligand>
</feature>
<dbReference type="GeneID" id="41701855"/>
<feature type="binding site" evidence="10">
    <location>
        <position position="436"/>
    </location>
    <ligand>
        <name>Mg(2+)</name>
        <dbReference type="ChEBI" id="CHEBI:18420"/>
        <label>2</label>
    </ligand>
</feature>
<keyword evidence="5" id="KW-0946">Virion</keyword>
<keyword evidence="3" id="KW-1140">T=1 icosahedral capsid protein</keyword>
<feature type="compositionally biased region" description="Gly residues" evidence="6">
    <location>
        <begin position="160"/>
        <end position="170"/>
    </location>
</feature>
<dbReference type="Gene3D" id="2.170.30.10">
    <property type="entry name" value="Parvovirus coat protein VP1/VP2"/>
    <property type="match status" value="1"/>
</dbReference>
<name>A0A2K9YN82_9VIRU</name>
<feature type="binding site" evidence="10">
    <location>
        <position position="413"/>
    </location>
    <ligand>
        <name>Mg(2+)</name>
        <dbReference type="ChEBI" id="CHEBI:18420"/>
        <label>1</label>
    </ligand>
</feature>
<dbReference type="InterPro" id="IPR036952">
    <property type="entry name" value="VP1/VP2"/>
</dbReference>
<feature type="binding site" evidence="10">
    <location>
        <position position="414"/>
    </location>
    <ligand>
        <name>Mg(2+)</name>
        <dbReference type="ChEBI" id="CHEBI:18420"/>
        <label>1</label>
    </ligand>
</feature>
<feature type="region of interest" description="Disordered" evidence="6">
    <location>
        <begin position="143"/>
        <end position="170"/>
    </location>
</feature>
<evidence type="ECO:0007829" key="10">
    <source>
        <dbReference type="PDB" id="9N5L"/>
    </source>
</evidence>
<feature type="compositionally biased region" description="Basic and acidic residues" evidence="6">
    <location>
        <begin position="70"/>
        <end position="83"/>
    </location>
</feature>
<evidence type="ECO:0000313" key="8">
    <source>
        <dbReference type="EMBL" id="AUW34309.1"/>
    </source>
</evidence>
<evidence type="ECO:0000313" key="9">
    <source>
        <dbReference type="Proteomes" id="UP000290604"/>
    </source>
</evidence>
<evidence type="ECO:0000256" key="1">
    <source>
        <dbReference type="ARBA" id="ARBA00004328"/>
    </source>
</evidence>
<reference evidence="10" key="2">
    <citation type="journal article" date="2025" name="J. Virol.">
        <title>Birds of a feather flock together: structural characterization of red-crowned crane and turkey aveparvoviruses.</title>
        <authorList>
            <person name="Hsi J."/>
            <person name="Mietzsch M."/>
            <person name="Patney M."/>
            <person name="Chen S."/>
            <person name="Sawh-Gopal A."/>
            <person name="Chipman P."/>
            <person name="McKenna R."/>
        </authorList>
    </citation>
    <scope>STRUCTURE BY ELECTRON MICROSCOPY (2.66 ANGSTROMS) OF 142-672 IN COMPLEX WITH MG(2+)</scope>
</reference>
<evidence type="ECO:0000259" key="7">
    <source>
        <dbReference type="Pfam" id="PF00740"/>
    </source>
</evidence>
<dbReference type="Proteomes" id="UP000290604">
    <property type="component" value="Segment"/>
</dbReference>
<dbReference type="Pfam" id="PF00740">
    <property type="entry name" value="VP1_2"/>
    <property type="match status" value="1"/>
</dbReference>
<evidence type="ECO:0000256" key="3">
    <source>
        <dbReference type="ARBA" id="ARBA00022431"/>
    </source>
</evidence>
<comment type="subcellular location">
    <subcellularLocation>
        <location evidence="1">Virion</location>
    </subcellularLocation>
</comment>
<dbReference type="InterPro" id="IPR016184">
    <property type="entry name" value="Capsid/spike_ssDNA_virus"/>
</dbReference>
<keyword evidence="9" id="KW-1185">Reference proteome</keyword>
<dbReference type="PDB" id="9N5L">
    <property type="method" value="EM"/>
    <property type="resolution" value="2.66 A"/>
    <property type="chains" value="1/2/3/4/5/6/7/8/A/B/C/D/E/F/G/H/I/J/K/L/M/N/O/P/Q/R/S/T/U/V=142-672"/>
</dbReference>
<dbReference type="EMBL" id="KY312546">
    <property type="protein sequence ID" value="AUW34309.1"/>
    <property type="molecule type" value="Genomic_DNA"/>
</dbReference>
<dbReference type="GO" id="GO:0005198">
    <property type="term" value="F:structural molecule activity"/>
    <property type="evidence" value="ECO:0007669"/>
    <property type="project" value="InterPro"/>
</dbReference>
<sequence>MSRQVRQMGKWTQADYDAYNNTVYWLNKYLKGPKINNAKKPQRQLSDKQKADRKRYFITQANKAKKEGIKFGIPSKKDHESFFKNHQGAGKKATQKTKHLDPTPDSDPDEGPAPKVPKTDLGGGYTADDLEEAMDPRNDVEMAAADSSADAAVPMSDSPSGGGGGGGGGGIGESTGNWTCNTVWGKNSIITNASRHCVCLTRDLDMYKAIGNKDNGLVFGTENKTAWVGWSTPWNYIDYNQMCVHFSPRDWQRLINTASKWRPRSVHIKIFNIQVIQKTTVSDGTQYSNDLTGTIQIFADAQGRYPKLLYPCQTTMMGPFPNHIYYLPQYAYTTACDGPTSNQDINALLNTNSAFYCLDESPSAMLRTGNEWSCHYTFDDDTGWVHNTRSTIPIFERANPLYDTWQVDLRGNDALRGHFSSWRQPWLPGPVINMTDGTAAGANLNTMPGVDVGASYMGIVPGPPICRAENDKDEYLQTFWTPKTIGQNEGDVKNSQINTSTAYKSQVPTGRLWEVNARGQYKAASSQGNVADQQWAGCIPGMIWDRRPATYFDPIWQEKPITDDSFMYVSQMGGCTVSGAPGHIFVKNTPKPTGTANEYVDEYSTFTITVTMEWEYEPHSFSQWNNYKMISNNESSAQAYVGMCNASGQYVLNHSAGQLPEMWITKNLSRVN</sequence>
<dbReference type="GO" id="GO:0039615">
    <property type="term" value="C:T=1 icosahedral viral capsid"/>
    <property type="evidence" value="ECO:0007669"/>
    <property type="project" value="UniProtKB-KW"/>
</dbReference>
<organism evidence="8 9">
    <name type="scientific">Red-crowned crane parvovirus</name>
    <dbReference type="NCBI Taxonomy" id="2079601"/>
    <lineage>
        <taxon>Viruses</taxon>
        <taxon>Monodnaviria</taxon>
        <taxon>Shotokuvirae</taxon>
        <taxon>Cossaviricota</taxon>
        <taxon>Quintoviricetes</taxon>
        <taxon>Piccovirales</taxon>
        <taxon>Parvoviridae</taxon>
        <taxon>Parvovirinae</taxon>
        <taxon>Aveparvovirus</taxon>
        <taxon>Aveparvovirus gruiform1</taxon>
    </lineage>
</organism>
<accession>A0A2K9YN82</accession>
<evidence type="ECO:0000256" key="5">
    <source>
        <dbReference type="ARBA" id="ARBA00022844"/>
    </source>
</evidence>
<reference evidence="8 9" key="1">
    <citation type="submission" date="2016-12" db="EMBL/GenBank/DDBJ databases">
        <title>The Fecal Virome of Red-crowned Cranes.</title>
        <authorList>
            <person name="Yang S."/>
            <person name="Wang Y."/>
            <person name="Zhang W."/>
        </authorList>
    </citation>
    <scope>NUCLEOTIDE SEQUENCE [LARGE SCALE GENOMIC DNA]</scope>
    <source>
        <strain evidence="8">Yc-7</strain>
    </source>
</reference>
<dbReference type="OrthoDB" id="4286at10239"/>
<dbReference type="KEGG" id="vg:41701855"/>
<keyword evidence="4" id="KW-0167">Capsid protein</keyword>
<dbReference type="SUPFAM" id="SSF88645">
    <property type="entry name" value="ssDNA viruses"/>
    <property type="match status" value="1"/>
</dbReference>
<protein>
    <submittedName>
        <fullName evidence="8">Minor capsid protein</fullName>
    </submittedName>
</protein>
<dbReference type="InterPro" id="IPR001403">
    <property type="entry name" value="Parvovirus_coat"/>
</dbReference>
<dbReference type="RefSeq" id="YP_009552128.1">
    <property type="nucleotide sequence ID" value="NC_040603.1"/>
</dbReference>
<proteinExistence type="evidence at protein level"/>
<feature type="binding site" evidence="10">
    <location>
        <position position="410"/>
    </location>
    <ligand>
        <name>Mg(2+)</name>
        <dbReference type="ChEBI" id="CHEBI:18420"/>
        <label>2</label>
    </ligand>
</feature>
<feature type="binding site" evidence="10">
    <location>
        <position position="403"/>
    </location>
    <ligand>
        <name>Mg(2+)</name>
        <dbReference type="ChEBI" id="CHEBI:18420"/>
        <label>1</label>
    </ligand>
</feature>
<evidence type="ECO:0000256" key="6">
    <source>
        <dbReference type="SAM" id="MobiDB-lite"/>
    </source>
</evidence>